<dbReference type="eggNOG" id="COG2244">
    <property type="taxonomic scope" value="Bacteria"/>
</dbReference>
<organism evidence="7 8">
    <name type="scientific">Geobacillus kaustophilus (strain HTA426)</name>
    <dbReference type="NCBI Taxonomy" id="235909"/>
    <lineage>
        <taxon>Bacteria</taxon>
        <taxon>Bacillati</taxon>
        <taxon>Bacillota</taxon>
        <taxon>Bacilli</taxon>
        <taxon>Bacillales</taxon>
        <taxon>Anoxybacillaceae</taxon>
        <taxon>Geobacillus</taxon>
        <taxon>Geobacillus thermoleovorans group</taxon>
    </lineage>
</organism>
<keyword evidence="5 6" id="KW-0472">Membrane</keyword>
<feature type="transmembrane region" description="Helical" evidence="6">
    <location>
        <begin position="23"/>
        <end position="45"/>
    </location>
</feature>
<keyword evidence="2" id="KW-1003">Cell membrane</keyword>
<dbReference type="STRING" id="235909.GK3299"/>
<dbReference type="AlphaFoldDB" id="Q5KUQ2"/>
<evidence type="ECO:0000256" key="5">
    <source>
        <dbReference type="ARBA" id="ARBA00023136"/>
    </source>
</evidence>
<dbReference type="Proteomes" id="UP000001172">
    <property type="component" value="Chromosome"/>
</dbReference>
<dbReference type="EMBL" id="BA000043">
    <property type="protein sequence ID" value="BAD77584.1"/>
    <property type="molecule type" value="Genomic_DNA"/>
</dbReference>
<dbReference type="GO" id="GO:0005886">
    <property type="term" value="C:plasma membrane"/>
    <property type="evidence" value="ECO:0007669"/>
    <property type="project" value="UniProtKB-SubCell"/>
</dbReference>
<feature type="transmembrane region" description="Helical" evidence="6">
    <location>
        <begin position="127"/>
        <end position="148"/>
    </location>
</feature>
<feature type="transmembrane region" description="Helical" evidence="6">
    <location>
        <begin position="227"/>
        <end position="252"/>
    </location>
</feature>
<protein>
    <submittedName>
        <fullName evidence="7">O-antigen transporter</fullName>
    </submittedName>
</protein>
<evidence type="ECO:0000313" key="8">
    <source>
        <dbReference type="Proteomes" id="UP000001172"/>
    </source>
</evidence>
<dbReference type="Pfam" id="PF01943">
    <property type="entry name" value="Polysacc_synt"/>
    <property type="match status" value="1"/>
</dbReference>
<dbReference type="KEGG" id="gka:GK3299"/>
<accession>Q5KUQ2</accession>
<evidence type="ECO:0000256" key="2">
    <source>
        <dbReference type="ARBA" id="ARBA00022475"/>
    </source>
</evidence>
<comment type="subcellular location">
    <subcellularLocation>
        <location evidence="1">Cell membrane</location>
        <topology evidence="1">Multi-pass membrane protein</topology>
    </subcellularLocation>
</comment>
<dbReference type="CDD" id="cd13128">
    <property type="entry name" value="MATE_Wzx_like"/>
    <property type="match status" value="1"/>
</dbReference>
<evidence type="ECO:0000256" key="6">
    <source>
        <dbReference type="SAM" id="Phobius"/>
    </source>
</evidence>
<feature type="transmembrane region" description="Helical" evidence="6">
    <location>
        <begin position="371"/>
        <end position="390"/>
    </location>
</feature>
<feature type="transmembrane region" description="Helical" evidence="6">
    <location>
        <begin position="303"/>
        <end position="327"/>
    </location>
</feature>
<keyword evidence="4 6" id="KW-1133">Transmembrane helix</keyword>
<evidence type="ECO:0000256" key="1">
    <source>
        <dbReference type="ARBA" id="ARBA00004651"/>
    </source>
</evidence>
<dbReference type="InterPro" id="IPR002797">
    <property type="entry name" value="Polysacc_synth"/>
</dbReference>
<dbReference type="PATRIC" id="fig|235909.7.peg.3520"/>
<evidence type="ECO:0000313" key="7">
    <source>
        <dbReference type="EMBL" id="BAD77584.1"/>
    </source>
</evidence>
<evidence type="ECO:0000256" key="4">
    <source>
        <dbReference type="ARBA" id="ARBA00022989"/>
    </source>
</evidence>
<dbReference type="InterPro" id="IPR050833">
    <property type="entry name" value="Poly_Biosynth_Transport"/>
</dbReference>
<dbReference type="PANTHER" id="PTHR30250">
    <property type="entry name" value="PST FAMILY PREDICTED COLANIC ACID TRANSPORTER"/>
    <property type="match status" value="1"/>
</dbReference>
<feature type="transmembrane region" description="Helical" evidence="6">
    <location>
        <begin position="396"/>
        <end position="417"/>
    </location>
</feature>
<feature type="transmembrane region" description="Helical" evidence="6">
    <location>
        <begin position="183"/>
        <end position="206"/>
    </location>
</feature>
<dbReference type="PANTHER" id="PTHR30250:SF11">
    <property type="entry name" value="O-ANTIGEN TRANSPORTER-RELATED"/>
    <property type="match status" value="1"/>
</dbReference>
<feature type="transmembrane region" description="Helical" evidence="6">
    <location>
        <begin position="339"/>
        <end position="359"/>
    </location>
</feature>
<proteinExistence type="predicted"/>
<reference evidence="7 8" key="1">
    <citation type="journal article" date="2004" name="Nucleic Acids Res.">
        <title>Thermoadaptation trait revealed by the genome sequence of thermophilic Geobacillus kaustophilus.</title>
        <authorList>
            <person name="Takami H."/>
            <person name="Takaki Y."/>
            <person name="Chee G.J."/>
            <person name="Nishi S."/>
            <person name="Shimamura S."/>
            <person name="Suzuki H."/>
            <person name="Matsui S."/>
            <person name="Uchiyama I."/>
        </authorList>
    </citation>
    <scope>NUCLEOTIDE SEQUENCE [LARGE SCALE GENOMIC DNA]</scope>
    <source>
        <strain evidence="7 8">HTA426</strain>
    </source>
</reference>
<keyword evidence="8" id="KW-1185">Reference proteome</keyword>
<feature type="transmembrane region" description="Helical" evidence="6">
    <location>
        <begin position="160"/>
        <end position="177"/>
    </location>
</feature>
<name>Q5KUQ2_GEOKA</name>
<evidence type="ECO:0000256" key="3">
    <source>
        <dbReference type="ARBA" id="ARBA00022692"/>
    </source>
</evidence>
<dbReference type="RefSeq" id="WP_011232769.1">
    <property type="nucleotide sequence ID" value="NC_006510.1"/>
</dbReference>
<dbReference type="HOGENOM" id="CLU_022017_0_2_9"/>
<gene>
    <name evidence="7" type="ordered locus">GK3299</name>
</gene>
<sequence length="429" mass="49487">MRFAKRDNYILEISSIRKIIENVLSLSILQIFNYVLPLVTFPYLLRVLGPGNFGLVMFSQALIQYFALITDYGFNLSATREVSIYREDRRKLSAIFSSVFITKILLLVVSFFILVILLVSFEKFRDFWYIHLFTFCSLIGNVFFPVWLFQGLESMKYISILNGISKIVVTIFIFLLIRESDDYYLVPLLNSLGNVLMGMIAWWIALRKFHLSFTFPNKDAIKSHLIDGWYVFISTFSTSLYTVSNTFLLGLFASNTIVGYYSAVEKIVKSLYNLYMPVSQTLFPYISHLAKREKRKALEFIKFSFFILGLGSFLVSVGICLFSKQIVKWLLGTEHLLPVDLLTIFSFLPFVLVLSNLLGTQTLLAFNFKKIFTMSIVIPSLLHIALSIIFTPFYLAYGLAFVTMFTEILIVIFRMVGINRVKHDLFRGN</sequence>
<feature type="transmembrane region" description="Helical" evidence="6">
    <location>
        <begin position="95"/>
        <end position="121"/>
    </location>
</feature>
<keyword evidence="3 6" id="KW-0812">Transmembrane</keyword>